<comment type="caution">
    <text evidence="1">The sequence shown here is derived from an EMBL/GenBank/DDBJ whole genome shotgun (WGS) entry which is preliminary data.</text>
</comment>
<dbReference type="AlphaFoldDB" id="A0A556S991"/>
<protein>
    <submittedName>
        <fullName evidence="1">Uncharacterized protein</fullName>
    </submittedName>
</protein>
<sequence length="57" mass="6431">MRAECLVYSSYPFWGEMLQAVAGFIPRIVLALVGYVPNAELSENALFGIRNLIYIYS</sequence>
<proteinExistence type="predicted"/>
<name>A0A556S991_9GAMM</name>
<dbReference type="Proteomes" id="UP000319483">
    <property type="component" value="Unassembled WGS sequence"/>
</dbReference>
<accession>A0A556S991</accession>
<organism evidence="1 2">
    <name type="scientific">Gilliamella apicola</name>
    <dbReference type="NCBI Taxonomy" id="1196095"/>
    <lineage>
        <taxon>Bacteria</taxon>
        <taxon>Pseudomonadati</taxon>
        <taxon>Pseudomonadota</taxon>
        <taxon>Gammaproteobacteria</taxon>
        <taxon>Orbales</taxon>
        <taxon>Orbaceae</taxon>
        <taxon>Gilliamella</taxon>
    </lineage>
</organism>
<evidence type="ECO:0000313" key="2">
    <source>
        <dbReference type="Proteomes" id="UP000319483"/>
    </source>
</evidence>
<gene>
    <name evidence="1" type="ORF">FPQ15_11270</name>
</gene>
<evidence type="ECO:0000313" key="1">
    <source>
        <dbReference type="EMBL" id="TSJ97706.1"/>
    </source>
</evidence>
<reference evidence="1 2" key="1">
    <citation type="submission" date="2019-07" db="EMBL/GenBank/DDBJ databases">
        <title>Gilliamella genomes.</title>
        <authorList>
            <person name="Zheng H."/>
        </authorList>
    </citation>
    <scope>NUCLEOTIDE SEQUENCE [LARGE SCALE GENOMIC DNA]</scope>
    <source>
        <strain evidence="1 2">W8127</strain>
    </source>
</reference>
<dbReference type="EMBL" id="VMHM01000015">
    <property type="protein sequence ID" value="TSJ97706.1"/>
    <property type="molecule type" value="Genomic_DNA"/>
</dbReference>